<feature type="transmembrane region" description="Helical" evidence="6">
    <location>
        <begin position="344"/>
        <end position="362"/>
    </location>
</feature>
<keyword evidence="5 6" id="KW-0472">Membrane</keyword>
<evidence type="ECO:0000256" key="1">
    <source>
        <dbReference type="ARBA" id="ARBA00004651"/>
    </source>
</evidence>
<comment type="subcellular location">
    <subcellularLocation>
        <location evidence="1">Cell membrane</location>
        <topology evidence="1">Multi-pass membrane protein</topology>
    </subcellularLocation>
</comment>
<dbReference type="AlphaFoldDB" id="E5Y891"/>
<dbReference type="InterPro" id="IPR005495">
    <property type="entry name" value="LptG/LptF_permease"/>
</dbReference>
<keyword evidence="8" id="KW-1185">Reference proteome</keyword>
<dbReference type="STRING" id="563192.HMPREF0179_02409"/>
<dbReference type="eggNOG" id="COG0795">
    <property type="taxonomic scope" value="Bacteria"/>
</dbReference>
<accession>E5Y891</accession>
<dbReference type="NCBIfam" id="TIGR04407">
    <property type="entry name" value="LptF_YjgP"/>
    <property type="match status" value="1"/>
</dbReference>
<feature type="transmembrane region" description="Helical" evidence="6">
    <location>
        <begin position="100"/>
        <end position="120"/>
    </location>
</feature>
<dbReference type="GO" id="GO:0015920">
    <property type="term" value="P:lipopolysaccharide transport"/>
    <property type="evidence" value="ECO:0007669"/>
    <property type="project" value="TreeGrafter"/>
</dbReference>
<keyword evidence="2" id="KW-1003">Cell membrane</keyword>
<dbReference type="InterPro" id="IPR030922">
    <property type="entry name" value="LptF"/>
</dbReference>
<organism evidence="7 8">
    <name type="scientific">Bilophila wadsworthia (strain 3_1_6)</name>
    <dbReference type="NCBI Taxonomy" id="563192"/>
    <lineage>
        <taxon>Bacteria</taxon>
        <taxon>Pseudomonadati</taxon>
        <taxon>Thermodesulfobacteriota</taxon>
        <taxon>Desulfovibrionia</taxon>
        <taxon>Desulfovibrionales</taxon>
        <taxon>Desulfovibrionaceae</taxon>
        <taxon>Bilophila</taxon>
    </lineage>
</organism>
<proteinExistence type="predicted"/>
<comment type="caution">
    <text evidence="7">The sequence shown here is derived from an EMBL/GenBank/DDBJ whole genome shotgun (WGS) entry which is preliminary data.</text>
</comment>
<dbReference type="Pfam" id="PF03739">
    <property type="entry name" value="LptF_LptG"/>
    <property type="match status" value="1"/>
</dbReference>
<evidence type="ECO:0000256" key="5">
    <source>
        <dbReference type="ARBA" id="ARBA00023136"/>
    </source>
</evidence>
<reference evidence="7 8" key="2">
    <citation type="submission" date="2013-04" db="EMBL/GenBank/DDBJ databases">
        <title>The Genome Sequence of Bilophila wadsworthia 3_1_6.</title>
        <authorList>
            <consortium name="The Broad Institute Genomics Platform"/>
            <person name="Earl A."/>
            <person name="Ward D."/>
            <person name="Feldgarden M."/>
            <person name="Gevers D."/>
            <person name="Sibley C."/>
            <person name="Strauss J."/>
            <person name="Allen-Vercoe E."/>
            <person name="Walker B."/>
            <person name="Young S."/>
            <person name="Zeng Q."/>
            <person name="Gargeya S."/>
            <person name="Fitzgerald M."/>
            <person name="Haas B."/>
            <person name="Abouelleil A."/>
            <person name="Allen A.W."/>
            <person name="Alvarado L."/>
            <person name="Arachchi H.M."/>
            <person name="Berlin A.M."/>
            <person name="Chapman S.B."/>
            <person name="Gainer-Dewar J."/>
            <person name="Goldberg J."/>
            <person name="Griggs A."/>
            <person name="Gujja S."/>
            <person name="Hansen M."/>
            <person name="Howarth C."/>
            <person name="Imamovic A."/>
            <person name="Ireland A."/>
            <person name="Larimer J."/>
            <person name="McCowan C."/>
            <person name="Murphy C."/>
            <person name="Pearson M."/>
            <person name="Poon T.W."/>
            <person name="Priest M."/>
            <person name="Roberts A."/>
            <person name="Saif S."/>
            <person name="Shea T."/>
            <person name="Sisk P."/>
            <person name="Sykes S."/>
            <person name="Wortman J."/>
            <person name="Nusbaum C."/>
            <person name="Birren B."/>
        </authorList>
    </citation>
    <scope>NUCLEOTIDE SEQUENCE [LARGE SCALE GENOMIC DNA]</scope>
    <source>
        <strain evidence="7 8">3_1_6</strain>
    </source>
</reference>
<dbReference type="Proteomes" id="UP000006034">
    <property type="component" value="Unassembled WGS sequence"/>
</dbReference>
<dbReference type="GO" id="GO:0043190">
    <property type="term" value="C:ATP-binding cassette (ABC) transporter complex"/>
    <property type="evidence" value="ECO:0007669"/>
    <property type="project" value="InterPro"/>
</dbReference>
<evidence type="ECO:0000256" key="6">
    <source>
        <dbReference type="SAM" id="Phobius"/>
    </source>
</evidence>
<keyword evidence="4 6" id="KW-1133">Transmembrane helix</keyword>
<dbReference type="GeneID" id="78085541"/>
<dbReference type="GO" id="GO:0055085">
    <property type="term" value="P:transmembrane transport"/>
    <property type="evidence" value="ECO:0007669"/>
    <property type="project" value="InterPro"/>
</dbReference>
<protein>
    <submittedName>
        <fullName evidence="7">Uncharacterized protein</fullName>
    </submittedName>
</protein>
<evidence type="ECO:0000256" key="2">
    <source>
        <dbReference type="ARBA" id="ARBA00022475"/>
    </source>
</evidence>
<dbReference type="EMBL" id="ADCP02000001">
    <property type="protein sequence ID" value="EFV43768.1"/>
    <property type="molecule type" value="Genomic_DNA"/>
</dbReference>
<evidence type="ECO:0000256" key="4">
    <source>
        <dbReference type="ARBA" id="ARBA00022989"/>
    </source>
</evidence>
<dbReference type="PANTHER" id="PTHR33529">
    <property type="entry name" value="SLR0882 PROTEIN-RELATED"/>
    <property type="match status" value="1"/>
</dbReference>
<feature type="transmembrane region" description="Helical" evidence="6">
    <location>
        <begin position="12"/>
        <end position="34"/>
    </location>
</feature>
<name>E5Y891_BILW3</name>
<gene>
    <name evidence="7" type="ORF">HMPREF0179_02409</name>
</gene>
<dbReference type="RefSeq" id="WP_005028254.1">
    <property type="nucleotide sequence ID" value="NZ_KE150238.1"/>
</dbReference>
<dbReference type="OrthoDB" id="9792188at2"/>
<dbReference type="HOGENOM" id="CLU_028799_3_0_7"/>
<sequence>MPSLLQRQIFKEIANLFVLAVGVLLTLILISRAVQMRELFLGLDLGILDTVLLFGYMTPLFLMLVIPIACMLSVFLTFLRMSTDRELVALRAGGINIYQMLPAPLLFSVICMLLTLWVSLHWLAWGMGHFRETILEIANTRARVVVQPGVFNTDFPNLVLFARQVNPGDGDMSQVLVDDRSHPERHMTILAPEGRFDTDTERGELVFLLEDGKIYTTDKKGASVLAFDEYKVRLPLDSLFKSLDLGDVRPREMSWSKLSSITREEALKVDANYANKLEVERHKRWAYPVACIALTLFVLPLASAFEGLHRQTGLMLALAMFFVYYSLMSLGFSTGESGAIPPSIGLWVPNILFLCLGIYGLWLTAHERTPHVATFFRNLRTRRTS</sequence>
<evidence type="ECO:0000313" key="8">
    <source>
        <dbReference type="Proteomes" id="UP000006034"/>
    </source>
</evidence>
<keyword evidence="3 6" id="KW-0812">Transmembrane</keyword>
<evidence type="ECO:0000313" key="7">
    <source>
        <dbReference type="EMBL" id="EFV43768.1"/>
    </source>
</evidence>
<dbReference type="PANTHER" id="PTHR33529:SF6">
    <property type="entry name" value="YJGP_YJGQ FAMILY PERMEASE"/>
    <property type="match status" value="1"/>
</dbReference>
<evidence type="ECO:0000256" key="3">
    <source>
        <dbReference type="ARBA" id="ARBA00022692"/>
    </source>
</evidence>
<feature type="transmembrane region" description="Helical" evidence="6">
    <location>
        <begin position="285"/>
        <end position="305"/>
    </location>
</feature>
<feature type="transmembrane region" description="Helical" evidence="6">
    <location>
        <begin position="54"/>
        <end position="79"/>
    </location>
</feature>
<reference evidence="7 8" key="1">
    <citation type="submission" date="2010-10" db="EMBL/GenBank/DDBJ databases">
        <authorList>
            <consortium name="The Broad Institute Genome Sequencing Platform"/>
            <person name="Ward D."/>
            <person name="Earl A."/>
            <person name="Feldgarden M."/>
            <person name="Young S.K."/>
            <person name="Gargeya S."/>
            <person name="Zeng Q."/>
            <person name="Alvarado L."/>
            <person name="Berlin A."/>
            <person name="Bochicchio J."/>
            <person name="Chapman S.B."/>
            <person name="Chen Z."/>
            <person name="Freedman E."/>
            <person name="Gellesch M."/>
            <person name="Goldberg J."/>
            <person name="Griggs A."/>
            <person name="Gujja S."/>
            <person name="Heilman E."/>
            <person name="Heiman D."/>
            <person name="Howarth C."/>
            <person name="Mehta T."/>
            <person name="Neiman D."/>
            <person name="Pearson M."/>
            <person name="Roberts A."/>
            <person name="Saif S."/>
            <person name="Shea T."/>
            <person name="Shenoy N."/>
            <person name="Sisk P."/>
            <person name="Stolte C."/>
            <person name="Sykes S."/>
            <person name="White J."/>
            <person name="Yandava C."/>
            <person name="Allen-Vercoe E."/>
            <person name="Sibley C."/>
            <person name="Ambrose C.E."/>
            <person name="Strauss J."/>
            <person name="Daigneault M."/>
            <person name="Haas B."/>
            <person name="Nusbaum C."/>
            <person name="Birren B."/>
        </authorList>
    </citation>
    <scope>NUCLEOTIDE SEQUENCE [LARGE SCALE GENOMIC DNA]</scope>
    <source>
        <strain evidence="7 8">3_1_6</strain>
    </source>
</reference>
<feature type="transmembrane region" description="Helical" evidence="6">
    <location>
        <begin position="312"/>
        <end position="332"/>
    </location>
</feature>